<proteinExistence type="predicted"/>
<gene>
    <name evidence="3" type="ORF">LTRI10_LOCUS27554</name>
</gene>
<name>A0AAV2EKK9_9ROSI</name>
<dbReference type="PANTHER" id="PTHR47992">
    <property type="entry name" value="PROTEIN PHOSPHATASE"/>
    <property type="match status" value="1"/>
</dbReference>
<evidence type="ECO:0000256" key="1">
    <source>
        <dbReference type="SAM" id="MobiDB-lite"/>
    </source>
</evidence>
<feature type="region of interest" description="Disordered" evidence="1">
    <location>
        <begin position="1"/>
        <end position="39"/>
    </location>
</feature>
<dbReference type="InterPro" id="IPR036457">
    <property type="entry name" value="PPM-type-like_dom_sf"/>
</dbReference>
<dbReference type="AlphaFoldDB" id="A0AAV2EKK9"/>
<dbReference type="InterPro" id="IPR001932">
    <property type="entry name" value="PPM-type_phosphatase-like_dom"/>
</dbReference>
<dbReference type="Proteomes" id="UP001497516">
    <property type="component" value="Chromosome 5"/>
</dbReference>
<dbReference type="EMBL" id="OZ034818">
    <property type="protein sequence ID" value="CAL1386511.1"/>
    <property type="molecule type" value="Genomic_DNA"/>
</dbReference>
<dbReference type="GO" id="GO:0004722">
    <property type="term" value="F:protein serine/threonine phosphatase activity"/>
    <property type="evidence" value="ECO:0007669"/>
    <property type="project" value="InterPro"/>
</dbReference>
<protein>
    <recommendedName>
        <fullName evidence="2">PPM-type phosphatase domain-containing protein</fullName>
    </recommendedName>
</protein>
<evidence type="ECO:0000313" key="3">
    <source>
        <dbReference type="EMBL" id="CAL1386511.1"/>
    </source>
</evidence>
<feature type="domain" description="PPM-type phosphatase" evidence="2">
    <location>
        <begin position="38"/>
        <end position="386"/>
    </location>
</feature>
<evidence type="ECO:0000313" key="4">
    <source>
        <dbReference type="Proteomes" id="UP001497516"/>
    </source>
</evidence>
<dbReference type="CDD" id="cd00143">
    <property type="entry name" value="PP2Cc"/>
    <property type="match status" value="1"/>
</dbReference>
<dbReference type="PROSITE" id="PS51746">
    <property type="entry name" value="PPM_2"/>
    <property type="match status" value="1"/>
</dbReference>
<dbReference type="Pfam" id="PF00481">
    <property type="entry name" value="PP2C"/>
    <property type="match status" value="2"/>
</dbReference>
<dbReference type="SMART" id="SM00332">
    <property type="entry name" value="PP2Cc"/>
    <property type="match status" value="1"/>
</dbReference>
<keyword evidence="4" id="KW-1185">Reference proteome</keyword>
<dbReference type="SUPFAM" id="SSF81606">
    <property type="entry name" value="PP2C-like"/>
    <property type="match status" value="1"/>
</dbReference>
<organism evidence="3 4">
    <name type="scientific">Linum trigynum</name>
    <dbReference type="NCBI Taxonomy" id="586398"/>
    <lineage>
        <taxon>Eukaryota</taxon>
        <taxon>Viridiplantae</taxon>
        <taxon>Streptophyta</taxon>
        <taxon>Embryophyta</taxon>
        <taxon>Tracheophyta</taxon>
        <taxon>Spermatophyta</taxon>
        <taxon>Magnoliopsida</taxon>
        <taxon>eudicotyledons</taxon>
        <taxon>Gunneridae</taxon>
        <taxon>Pentapetalae</taxon>
        <taxon>rosids</taxon>
        <taxon>fabids</taxon>
        <taxon>Malpighiales</taxon>
        <taxon>Linaceae</taxon>
        <taxon>Linum</taxon>
    </lineage>
</organism>
<sequence>MEIRHLSDDPEVEAAAEESLAASIPKSRTPRPPPASVSHGLVSIMGRKRTMSDAATAVPRLEIGGFGNCFDFFAVYGGSGAGVCQTTMHLTVAMEADRMRGEFCRGWEYWNRVMGSSFQKMEDEVRDDDGCGLKSGRWTAVVVMVGKEELVVAESNNIAGEYCRAVLFRGGVALPLSRDHQNRVKSDDLSTLSKRKIRRRNRRIGFGCRNPHIKFHPILERIRSLSISTTSRLRRRLHDPAPEAERKQGKGISWNLNRDIDGVIGTELVLSHFVMNFFGQVIANGFNAGDTSHRDRRHRVKPAVTVMERGESMGEFVVIGSKGLWDVVSNELAGDIVAKCFNGGMRMRFADDTTENCASAAAAAFLAELAVARGSKDNVSVIVVEL</sequence>
<accession>A0AAV2EKK9</accession>
<dbReference type="Gene3D" id="3.60.40.10">
    <property type="entry name" value="PPM-type phosphatase domain"/>
    <property type="match status" value="1"/>
</dbReference>
<dbReference type="InterPro" id="IPR015655">
    <property type="entry name" value="PP2C"/>
</dbReference>
<reference evidence="3 4" key="1">
    <citation type="submission" date="2024-04" db="EMBL/GenBank/DDBJ databases">
        <authorList>
            <person name="Fracassetti M."/>
        </authorList>
    </citation>
    <scope>NUCLEOTIDE SEQUENCE [LARGE SCALE GENOMIC DNA]</scope>
</reference>
<evidence type="ECO:0000259" key="2">
    <source>
        <dbReference type="PROSITE" id="PS51746"/>
    </source>
</evidence>